<gene>
    <name evidence="2" type="ORF">E5333_01650</name>
</gene>
<evidence type="ECO:0000313" key="2">
    <source>
        <dbReference type="EMBL" id="TGY76263.1"/>
    </source>
</evidence>
<accession>A0A4S2G333</accession>
<evidence type="ECO:0000256" key="1">
    <source>
        <dbReference type="SAM" id="MobiDB-lite"/>
    </source>
</evidence>
<dbReference type="InterPro" id="IPR026341">
    <property type="entry name" value="T9SS_type_B"/>
</dbReference>
<comment type="caution">
    <text evidence="2">The sequence shown here is derived from an EMBL/GenBank/DDBJ whole genome shotgun (WGS) entry which is preliminary data.</text>
</comment>
<dbReference type="NCBIfam" id="TIGR04131">
    <property type="entry name" value="Bac_Flav_CTERM"/>
    <property type="match status" value="1"/>
</dbReference>
<dbReference type="AlphaFoldDB" id="A0A4S2G333"/>
<sequence length="521" mass="58215">MVSPNLPRRYLNHSFFCLSNKMKSIQAENHEKSKCNINDRYAVLKKTLSLYVMAYLDNRFKRLKAIPRHIILGIGICVSATGIPQYMSAQVSITGDIYPPISITPEASTGLSAIYVLHSCQGSASLTYHAKNTFHPIWYTFGQLGAAYAEPIPENKIDYSGAESILNEVRSDCGYVIEDGNSRTYFWIIDYSEYELLLNSLSVDGDSDCYTTILNLGGDAYPIYYYTITGRRSELSREMSLKYTTMEYSADYQGYREIEATVSLPNADGAIHCIAALCDTEYTLVGDRFLREWGLPELSVSTDVIAARRVEAHTSAEQETETFDNQQRTSSGEGSASLGGSAPVDISFIADVTPAAIFTEWQVSTHPEFEDILLRDKNLSFTRTFRDAGTTYVRFMAADADGECEHYSETYQINIGESDLHCPNAFSPEGSPGINDEWKVSYRSITEFKCSIFNRWGICVATLDHPSQGWDGKYKGKYVGSGVYYYVIKARGADGRVYNLNGDINIIKYNNENQGIASPQP</sequence>
<proteinExistence type="predicted"/>
<reference evidence="2 3" key="1">
    <citation type="submission" date="2019-04" db="EMBL/GenBank/DDBJ databases">
        <title>Microbes associate with the intestines of laboratory mice.</title>
        <authorList>
            <person name="Navarre W."/>
            <person name="Wong E."/>
            <person name="Huang K."/>
            <person name="Tropini C."/>
            <person name="Ng K."/>
            <person name="Yu B."/>
        </authorList>
    </citation>
    <scope>NUCLEOTIDE SEQUENCE [LARGE SCALE GENOMIC DNA]</scope>
    <source>
        <strain evidence="2 3">NM06_A21</strain>
    </source>
</reference>
<feature type="region of interest" description="Disordered" evidence="1">
    <location>
        <begin position="313"/>
        <end position="339"/>
    </location>
</feature>
<dbReference type="Proteomes" id="UP000306630">
    <property type="component" value="Unassembled WGS sequence"/>
</dbReference>
<name>A0A4S2G333_9BACT</name>
<evidence type="ECO:0000313" key="3">
    <source>
        <dbReference type="Proteomes" id="UP000306630"/>
    </source>
</evidence>
<feature type="compositionally biased region" description="Low complexity" evidence="1">
    <location>
        <begin position="330"/>
        <end position="339"/>
    </location>
</feature>
<dbReference type="EMBL" id="SRYD01000004">
    <property type="protein sequence ID" value="TGY76263.1"/>
    <property type="molecule type" value="Genomic_DNA"/>
</dbReference>
<dbReference type="Pfam" id="PF13585">
    <property type="entry name" value="CHU_C"/>
    <property type="match status" value="1"/>
</dbReference>
<organism evidence="2 3">
    <name type="scientific">Muribaculum intestinale</name>
    <dbReference type="NCBI Taxonomy" id="1796646"/>
    <lineage>
        <taxon>Bacteria</taxon>
        <taxon>Pseudomonadati</taxon>
        <taxon>Bacteroidota</taxon>
        <taxon>Bacteroidia</taxon>
        <taxon>Bacteroidales</taxon>
        <taxon>Muribaculaceae</taxon>
        <taxon>Muribaculum</taxon>
    </lineage>
</organism>
<protein>
    <submittedName>
        <fullName evidence="2">Gliding motility-associated C-terminal domain-containing protein</fullName>
    </submittedName>
</protein>